<evidence type="ECO:0000313" key="10">
    <source>
        <dbReference type="Proteomes" id="UP000538566"/>
    </source>
</evidence>
<feature type="transmembrane region" description="Helical" evidence="7">
    <location>
        <begin position="297"/>
        <end position="315"/>
    </location>
</feature>
<dbReference type="InterPro" id="IPR036259">
    <property type="entry name" value="MFS_trans_sf"/>
</dbReference>
<feature type="domain" description="Major facilitator superfamily (MFS) profile" evidence="8">
    <location>
        <begin position="230"/>
        <end position="423"/>
    </location>
</feature>
<comment type="caution">
    <text evidence="9">The sequence shown here is derived from an EMBL/GenBank/DDBJ whole genome shotgun (WGS) entry which is preliminary data.</text>
</comment>
<dbReference type="Pfam" id="PF05977">
    <property type="entry name" value="MFS_3"/>
    <property type="match status" value="1"/>
</dbReference>
<dbReference type="Proteomes" id="UP000538566">
    <property type="component" value="Unassembled WGS sequence"/>
</dbReference>
<feature type="transmembrane region" description="Helical" evidence="7">
    <location>
        <begin position="267"/>
        <end position="285"/>
    </location>
</feature>
<feature type="transmembrane region" description="Helical" evidence="7">
    <location>
        <begin position="321"/>
        <end position="343"/>
    </location>
</feature>
<evidence type="ECO:0000256" key="4">
    <source>
        <dbReference type="ARBA" id="ARBA00022692"/>
    </source>
</evidence>
<name>A0A7W7AD59_9SPHN</name>
<evidence type="ECO:0000259" key="8">
    <source>
        <dbReference type="PROSITE" id="PS50850"/>
    </source>
</evidence>
<dbReference type="GO" id="GO:0005886">
    <property type="term" value="C:plasma membrane"/>
    <property type="evidence" value="ECO:0007669"/>
    <property type="project" value="UniProtKB-SubCell"/>
</dbReference>
<dbReference type="PROSITE" id="PS50850">
    <property type="entry name" value="MFS"/>
    <property type="match status" value="1"/>
</dbReference>
<evidence type="ECO:0000256" key="2">
    <source>
        <dbReference type="ARBA" id="ARBA00022448"/>
    </source>
</evidence>
<keyword evidence="3" id="KW-1003">Cell membrane</keyword>
<dbReference type="InterPro" id="IPR020846">
    <property type="entry name" value="MFS_dom"/>
</dbReference>
<dbReference type="RefSeq" id="WP_144904337.1">
    <property type="nucleotide sequence ID" value="NZ_JACHOA010000005.1"/>
</dbReference>
<dbReference type="Gene3D" id="1.20.1250.20">
    <property type="entry name" value="MFS general substrate transporter like domains"/>
    <property type="match status" value="1"/>
</dbReference>
<evidence type="ECO:0000256" key="3">
    <source>
        <dbReference type="ARBA" id="ARBA00022475"/>
    </source>
</evidence>
<dbReference type="PANTHER" id="PTHR23513:SF11">
    <property type="entry name" value="STAPHYLOFERRIN A TRANSPORTER"/>
    <property type="match status" value="1"/>
</dbReference>
<protein>
    <submittedName>
        <fullName evidence="9">MFS family permease</fullName>
    </submittedName>
</protein>
<reference evidence="9 10" key="1">
    <citation type="submission" date="2020-08" db="EMBL/GenBank/DDBJ databases">
        <title>Genomic Encyclopedia of Type Strains, Phase IV (KMG-IV): sequencing the most valuable type-strain genomes for metagenomic binning, comparative biology and taxonomic classification.</title>
        <authorList>
            <person name="Goeker M."/>
        </authorList>
    </citation>
    <scope>NUCLEOTIDE SEQUENCE [LARGE SCALE GENOMIC DNA]</scope>
    <source>
        <strain evidence="9 10">DSM 17507</strain>
    </source>
</reference>
<evidence type="ECO:0000256" key="1">
    <source>
        <dbReference type="ARBA" id="ARBA00004651"/>
    </source>
</evidence>
<evidence type="ECO:0000313" key="9">
    <source>
        <dbReference type="EMBL" id="MBB4614721.1"/>
    </source>
</evidence>
<dbReference type="SUPFAM" id="SSF103473">
    <property type="entry name" value="MFS general substrate transporter"/>
    <property type="match status" value="1"/>
</dbReference>
<feature type="transmembrane region" description="Helical" evidence="7">
    <location>
        <begin position="386"/>
        <end position="404"/>
    </location>
</feature>
<dbReference type="GO" id="GO:0022857">
    <property type="term" value="F:transmembrane transporter activity"/>
    <property type="evidence" value="ECO:0007669"/>
    <property type="project" value="InterPro"/>
</dbReference>
<gene>
    <name evidence="9" type="ORF">GGR37_003008</name>
</gene>
<sequence length="423" mass="44618">MPDAQVPPQTQPSGSPLAPFRYPAFRAIWTANLFSNIGSMIQSVGAAWLMTELTRSHVLVALVQASATIPILLLGVFAGAIADNYDRRRVMLAAQSGMLVVSAVLAVLSYTGNIGPWSLLALTLMVGMGTALNGPAWQASVRLQVDRADLPQAISLNAISFNLARSVGPALGGILISLWSTSLAFALNAVSYIGMIVVLANWRPESLPPMREPMMAAIGRGIRFCATSSPIRKVLMRGLAIGFGAAGLQALMPSIARDVLKGSELDYGLMLGGFGIGSIVTALWISKLRRRLGSEAVVTAATVIFAVAQLLMAAATSVPMAVLAAFIGGMGWASAMTSLNVAMQLRSPEDILGRCLSIYQAVTFGGMALGAWAWGTVADFTSLPTALYVAAGWLALSLAMHFFAPMPTREEGRLDAVPNARRR</sequence>
<dbReference type="CDD" id="cd06173">
    <property type="entry name" value="MFS_MefA_like"/>
    <property type="match status" value="1"/>
</dbReference>
<dbReference type="OrthoDB" id="9809918at2"/>
<keyword evidence="2" id="KW-0813">Transport</keyword>
<feature type="transmembrane region" description="Helical" evidence="7">
    <location>
        <begin position="234"/>
        <end position="255"/>
    </location>
</feature>
<feature type="transmembrane region" description="Helical" evidence="7">
    <location>
        <begin position="355"/>
        <end position="374"/>
    </location>
</feature>
<organism evidence="9 10">
    <name type="scientific">Novosphingobium taihuense</name>
    <dbReference type="NCBI Taxonomy" id="260085"/>
    <lineage>
        <taxon>Bacteria</taxon>
        <taxon>Pseudomonadati</taxon>
        <taxon>Pseudomonadota</taxon>
        <taxon>Alphaproteobacteria</taxon>
        <taxon>Sphingomonadales</taxon>
        <taxon>Sphingomonadaceae</taxon>
        <taxon>Novosphingobium</taxon>
    </lineage>
</organism>
<keyword evidence="6 7" id="KW-0472">Membrane</keyword>
<keyword evidence="5 7" id="KW-1133">Transmembrane helix</keyword>
<proteinExistence type="predicted"/>
<feature type="transmembrane region" description="Helical" evidence="7">
    <location>
        <begin position="58"/>
        <end position="78"/>
    </location>
</feature>
<dbReference type="EMBL" id="JACHOA010000005">
    <property type="protein sequence ID" value="MBB4614721.1"/>
    <property type="molecule type" value="Genomic_DNA"/>
</dbReference>
<evidence type="ECO:0000256" key="5">
    <source>
        <dbReference type="ARBA" id="ARBA00022989"/>
    </source>
</evidence>
<comment type="subcellular location">
    <subcellularLocation>
        <location evidence="1">Cell membrane</location>
        <topology evidence="1">Multi-pass membrane protein</topology>
    </subcellularLocation>
</comment>
<keyword evidence="4 7" id="KW-0812">Transmembrane</keyword>
<dbReference type="PANTHER" id="PTHR23513">
    <property type="entry name" value="INTEGRAL MEMBRANE EFFLUX PROTEIN-RELATED"/>
    <property type="match status" value="1"/>
</dbReference>
<evidence type="ECO:0000256" key="6">
    <source>
        <dbReference type="ARBA" id="ARBA00023136"/>
    </source>
</evidence>
<evidence type="ECO:0000256" key="7">
    <source>
        <dbReference type="SAM" id="Phobius"/>
    </source>
</evidence>
<dbReference type="AlphaFoldDB" id="A0A7W7AD59"/>
<feature type="transmembrane region" description="Helical" evidence="7">
    <location>
        <begin position="90"/>
        <end position="111"/>
    </location>
</feature>
<dbReference type="InterPro" id="IPR010290">
    <property type="entry name" value="TM_effector"/>
</dbReference>
<keyword evidence="10" id="KW-1185">Reference proteome</keyword>
<accession>A0A7W7AD59</accession>